<dbReference type="InterPro" id="IPR051677">
    <property type="entry name" value="AfsR-DnrI-RedD_regulator"/>
</dbReference>
<protein>
    <recommendedName>
        <fullName evidence="7">OmpR/PhoB-type domain-containing protein</fullName>
    </recommendedName>
</protein>
<feature type="region of interest" description="Disordered" evidence="6">
    <location>
        <begin position="255"/>
        <end position="274"/>
    </location>
</feature>
<accession>A0ABP5ET20</accession>
<feature type="compositionally biased region" description="Low complexity" evidence="6">
    <location>
        <begin position="284"/>
        <end position="294"/>
    </location>
</feature>
<proteinExistence type="inferred from homology"/>
<dbReference type="InterPro" id="IPR042197">
    <property type="entry name" value="Apaf_helical"/>
</dbReference>
<dbReference type="Pfam" id="PF00486">
    <property type="entry name" value="Trans_reg_C"/>
    <property type="match status" value="1"/>
</dbReference>
<reference evidence="9" key="1">
    <citation type="journal article" date="2019" name="Int. J. Syst. Evol. Microbiol.">
        <title>The Global Catalogue of Microorganisms (GCM) 10K type strain sequencing project: providing services to taxonomists for standard genome sequencing and annotation.</title>
        <authorList>
            <consortium name="The Broad Institute Genomics Platform"/>
            <consortium name="The Broad Institute Genome Sequencing Center for Infectious Disease"/>
            <person name="Wu L."/>
            <person name="Ma J."/>
        </authorList>
    </citation>
    <scope>NUCLEOTIDE SEQUENCE [LARGE SCALE GENOMIC DNA]</scope>
    <source>
        <strain evidence="9">JCM 16013</strain>
    </source>
</reference>
<dbReference type="SMART" id="SM01043">
    <property type="entry name" value="BTAD"/>
    <property type="match status" value="1"/>
</dbReference>
<sequence>MSDPRFAILGPLEVWSGGVLVPVPGARQRALLAILLADAGRVVSAATLADTVWDGAPPEGAEQTLRSYVMRVRRALGVELGGRVVTSPPGYLITADPSELDTAVFADLCSRARDAARAEDWSAAARHLDAALPLWRGDPLADVPAARVLPATTRLTEQWLQARELRAEAALNLGLPDTVLAELRELSAEHPYRERMHWLLLLALYRGGRRGEALAVYQGIARRLRSETGLEPGPELRDLHQRLLADDGALAWRRPEVRDTASGSGTASAEDAAAVVPADDVPGADLAGADVPGAGVPGAGVPGAGGAGPADRPSLARSPIDDLPRDIPDFSGRAAELVTLLAAAEQAPHAVVVEAVNGMAGVGKTALVVRAAHRLAARYPDARLYLDLRGHDPERAPLAPDDALRVLLTTLGVAATRIPEPADERAALWRAEMAGRRCLLVLDNAADSAQVQPLLPGTASGLVLVTSRRRLTGLAGVHTLSLDVLPEADALDLLARIAGAERVAACPAEAREVVRLCGFLPLAVRIAGARLAARPAWTPADLADRLAEARRRLDLLTAEHLAVRASFELGHRSLAGSERPAERLAAAAFRTLGRWPGPDLTAGPAAALLGLAFDDAEDVLESLVDAHLLESRSPGRYRFHDLVRVYAEELAEKGSDTAVGVEGAEQDKVDGADGADDQAGLHALLVWYLNTAMNASDAQTPGLARSLIAAAPADPRFPPRTFPDYESATRWFDAEYANVLAAVDVALRLGARHVAAQLPLTLSWHLQTRSRFTELIELLTARLDDGDPRTVAILHSHLGTANCRLWRFDVADHHFRESLALRRRTGDRRGEGTILVNLGSVADELGDPEQAVAYRLQALPIFRELGDRAGEAVCLVNLGWSHHSAGRLDEALEYSAQALTLYSRLGNVHGEGEALSGLGCFRLAMGHHAEAVGLLEQALAKRREIGDRLLEADTLIDLGAAFDGGGDGDRAVAAWREAQEILVEIGHPRVAEVAGLLEGR</sequence>
<feature type="compositionally biased region" description="Gly residues" evidence="6">
    <location>
        <begin position="295"/>
        <end position="308"/>
    </location>
</feature>
<gene>
    <name evidence="8" type="ORF">GCM10009838_83740</name>
</gene>
<dbReference type="Proteomes" id="UP001499854">
    <property type="component" value="Unassembled WGS sequence"/>
</dbReference>
<dbReference type="PANTHER" id="PTHR35807">
    <property type="entry name" value="TRANSCRIPTIONAL REGULATOR REDD-RELATED"/>
    <property type="match status" value="1"/>
</dbReference>
<dbReference type="SUPFAM" id="SSF52540">
    <property type="entry name" value="P-loop containing nucleoside triphosphate hydrolases"/>
    <property type="match status" value="1"/>
</dbReference>
<dbReference type="InterPro" id="IPR001867">
    <property type="entry name" value="OmpR/PhoB-type_DNA-bd"/>
</dbReference>
<dbReference type="PANTHER" id="PTHR35807:SF1">
    <property type="entry name" value="TRANSCRIPTIONAL REGULATOR REDD"/>
    <property type="match status" value="1"/>
</dbReference>
<organism evidence="8 9">
    <name type="scientific">Catenulispora subtropica</name>
    <dbReference type="NCBI Taxonomy" id="450798"/>
    <lineage>
        <taxon>Bacteria</taxon>
        <taxon>Bacillati</taxon>
        <taxon>Actinomycetota</taxon>
        <taxon>Actinomycetes</taxon>
        <taxon>Catenulisporales</taxon>
        <taxon>Catenulisporaceae</taxon>
        <taxon>Catenulispora</taxon>
    </lineage>
</organism>
<feature type="domain" description="OmpR/PhoB-type" evidence="7">
    <location>
        <begin position="1"/>
        <end position="95"/>
    </location>
</feature>
<evidence type="ECO:0000256" key="1">
    <source>
        <dbReference type="ARBA" id="ARBA00005820"/>
    </source>
</evidence>
<evidence type="ECO:0000313" key="8">
    <source>
        <dbReference type="EMBL" id="GAA2004756.1"/>
    </source>
</evidence>
<keyword evidence="2" id="KW-0805">Transcription regulation</keyword>
<dbReference type="InterPro" id="IPR019734">
    <property type="entry name" value="TPR_rpt"/>
</dbReference>
<dbReference type="Pfam" id="PF13424">
    <property type="entry name" value="TPR_12"/>
    <property type="match status" value="1"/>
</dbReference>
<feature type="compositionally biased region" description="Low complexity" evidence="6">
    <location>
        <begin position="260"/>
        <end position="274"/>
    </location>
</feature>
<dbReference type="InterPro" id="IPR005158">
    <property type="entry name" value="BTAD"/>
</dbReference>
<comment type="caution">
    <text evidence="8">The sequence shown here is derived from an EMBL/GenBank/DDBJ whole genome shotgun (WGS) entry which is preliminary data.</text>
</comment>
<dbReference type="InterPro" id="IPR016032">
    <property type="entry name" value="Sig_transdc_resp-reg_C-effctor"/>
</dbReference>
<dbReference type="InterPro" id="IPR036388">
    <property type="entry name" value="WH-like_DNA-bd_sf"/>
</dbReference>
<evidence type="ECO:0000256" key="5">
    <source>
        <dbReference type="PROSITE-ProRule" id="PRU01091"/>
    </source>
</evidence>
<evidence type="ECO:0000259" key="7">
    <source>
        <dbReference type="PROSITE" id="PS51755"/>
    </source>
</evidence>
<keyword evidence="4" id="KW-0804">Transcription</keyword>
<name>A0ABP5ET20_9ACTN</name>
<evidence type="ECO:0000256" key="4">
    <source>
        <dbReference type="ARBA" id="ARBA00023163"/>
    </source>
</evidence>
<keyword evidence="9" id="KW-1185">Reference proteome</keyword>
<dbReference type="Pfam" id="PF13176">
    <property type="entry name" value="TPR_7"/>
    <property type="match status" value="1"/>
</dbReference>
<evidence type="ECO:0000256" key="6">
    <source>
        <dbReference type="SAM" id="MobiDB-lite"/>
    </source>
</evidence>
<dbReference type="SMART" id="SM00028">
    <property type="entry name" value="TPR"/>
    <property type="match status" value="6"/>
</dbReference>
<dbReference type="CDD" id="cd15831">
    <property type="entry name" value="BTAD"/>
    <property type="match status" value="1"/>
</dbReference>
<dbReference type="SUPFAM" id="SSF46894">
    <property type="entry name" value="C-terminal effector domain of the bipartite response regulators"/>
    <property type="match status" value="1"/>
</dbReference>
<dbReference type="SMART" id="SM00862">
    <property type="entry name" value="Trans_reg_C"/>
    <property type="match status" value="1"/>
</dbReference>
<dbReference type="Gene3D" id="1.10.10.10">
    <property type="entry name" value="Winged helix-like DNA-binding domain superfamily/Winged helix DNA-binding domain"/>
    <property type="match status" value="1"/>
</dbReference>
<dbReference type="InterPro" id="IPR027417">
    <property type="entry name" value="P-loop_NTPase"/>
</dbReference>
<dbReference type="Gene3D" id="3.40.50.300">
    <property type="entry name" value="P-loop containing nucleotide triphosphate hydrolases"/>
    <property type="match status" value="1"/>
</dbReference>
<dbReference type="Pfam" id="PF03704">
    <property type="entry name" value="BTAD"/>
    <property type="match status" value="1"/>
</dbReference>
<feature type="DNA-binding region" description="OmpR/PhoB-type" evidence="5">
    <location>
        <begin position="1"/>
        <end position="95"/>
    </location>
</feature>
<feature type="region of interest" description="Disordered" evidence="6">
    <location>
        <begin position="284"/>
        <end position="317"/>
    </location>
</feature>
<evidence type="ECO:0000256" key="2">
    <source>
        <dbReference type="ARBA" id="ARBA00023015"/>
    </source>
</evidence>
<evidence type="ECO:0000256" key="3">
    <source>
        <dbReference type="ARBA" id="ARBA00023125"/>
    </source>
</evidence>
<dbReference type="EMBL" id="BAAAQM010000083">
    <property type="protein sequence ID" value="GAA2004756.1"/>
    <property type="molecule type" value="Genomic_DNA"/>
</dbReference>
<dbReference type="Gene3D" id="1.10.8.430">
    <property type="entry name" value="Helical domain of apoptotic protease-activating factors"/>
    <property type="match status" value="1"/>
</dbReference>
<dbReference type="PROSITE" id="PS51755">
    <property type="entry name" value="OMPR_PHOB"/>
    <property type="match status" value="1"/>
</dbReference>
<dbReference type="InterPro" id="IPR011990">
    <property type="entry name" value="TPR-like_helical_dom_sf"/>
</dbReference>
<dbReference type="Gene3D" id="1.25.40.10">
    <property type="entry name" value="Tetratricopeptide repeat domain"/>
    <property type="match status" value="2"/>
</dbReference>
<dbReference type="RefSeq" id="WP_344662795.1">
    <property type="nucleotide sequence ID" value="NZ_BAAAQM010000083.1"/>
</dbReference>
<comment type="similarity">
    <text evidence="1">Belongs to the AfsR/DnrI/RedD regulatory family.</text>
</comment>
<keyword evidence="3 5" id="KW-0238">DNA-binding</keyword>
<evidence type="ECO:0000313" key="9">
    <source>
        <dbReference type="Proteomes" id="UP001499854"/>
    </source>
</evidence>
<dbReference type="SUPFAM" id="SSF48452">
    <property type="entry name" value="TPR-like"/>
    <property type="match status" value="2"/>
</dbReference>
<dbReference type="PRINTS" id="PR00364">
    <property type="entry name" value="DISEASERSIST"/>
</dbReference>